<dbReference type="RefSeq" id="WP_055454930.1">
    <property type="nucleotide sequence ID" value="NZ_CYHE01000003.1"/>
</dbReference>
<keyword evidence="2" id="KW-0472">Membrane</keyword>
<keyword evidence="2" id="KW-1133">Transmembrane helix</keyword>
<accession>A0A0K6HTE3</accession>
<dbReference type="Pfam" id="PF09955">
    <property type="entry name" value="DUF2189"/>
    <property type="match status" value="1"/>
</dbReference>
<evidence type="ECO:0000313" key="4">
    <source>
        <dbReference type="Proteomes" id="UP000183900"/>
    </source>
</evidence>
<dbReference type="EMBL" id="CYHE01000003">
    <property type="protein sequence ID" value="CUA94195.1"/>
    <property type="molecule type" value="Genomic_DNA"/>
</dbReference>
<evidence type="ECO:0000256" key="2">
    <source>
        <dbReference type="SAM" id="Phobius"/>
    </source>
</evidence>
<feature type="transmembrane region" description="Helical" evidence="2">
    <location>
        <begin position="51"/>
        <end position="72"/>
    </location>
</feature>
<gene>
    <name evidence="3" type="ORF">Ga0061067_10383</name>
</gene>
<sequence>MEETSIEKTDGAHPQAAPAHRPDPKVRKISTAGIITALGKGLRDFRRAPQFGLFFGGFYALGGILVLLTASALHMSYLSYPLAAGFALVGPFIACGLYEVSRRLEQNEPLTWGGVLGVIWAQRSREIGWMAFAVLFVLIMWMYQVRLLLALFLGFQSFASFPEFIDTVISTPEGLMFLLTGHIVGAILSLLLFSLTVISFPLLLDRDRDFITAMITSVRTVATSPLPMIGWGIAVTLTLTVSMVPSFMGLIFTLPILGHTTWHIYRIAVEPEAG</sequence>
<feature type="transmembrane region" description="Helical" evidence="2">
    <location>
        <begin position="175"/>
        <end position="204"/>
    </location>
</feature>
<evidence type="ECO:0000256" key="1">
    <source>
        <dbReference type="SAM" id="MobiDB-lite"/>
    </source>
</evidence>
<protein>
    <submittedName>
        <fullName evidence="3">Uncharacterized membrane protein</fullName>
    </submittedName>
</protein>
<reference evidence="4" key="1">
    <citation type="submission" date="2015-08" db="EMBL/GenBank/DDBJ databases">
        <authorList>
            <person name="Varghese N."/>
        </authorList>
    </citation>
    <scope>NUCLEOTIDE SEQUENCE [LARGE SCALE GENOMIC DNA]</scope>
    <source>
        <strain evidence="4">DSM 23407</strain>
    </source>
</reference>
<dbReference type="OrthoDB" id="9809543at2"/>
<proteinExistence type="predicted"/>
<feature type="transmembrane region" description="Helical" evidence="2">
    <location>
        <begin position="225"/>
        <end position="252"/>
    </location>
</feature>
<dbReference type="InterPro" id="IPR018692">
    <property type="entry name" value="DUF2189"/>
</dbReference>
<feature type="transmembrane region" description="Helical" evidence="2">
    <location>
        <begin position="78"/>
        <end position="98"/>
    </location>
</feature>
<keyword evidence="4" id="KW-1185">Reference proteome</keyword>
<feature type="region of interest" description="Disordered" evidence="1">
    <location>
        <begin position="1"/>
        <end position="24"/>
    </location>
</feature>
<organism evidence="3 4">
    <name type="scientific">Pannonibacter indicus</name>
    <dbReference type="NCBI Taxonomy" id="466044"/>
    <lineage>
        <taxon>Bacteria</taxon>
        <taxon>Pseudomonadati</taxon>
        <taxon>Pseudomonadota</taxon>
        <taxon>Alphaproteobacteria</taxon>
        <taxon>Hyphomicrobiales</taxon>
        <taxon>Stappiaceae</taxon>
        <taxon>Pannonibacter</taxon>
    </lineage>
</organism>
<dbReference type="Proteomes" id="UP000183900">
    <property type="component" value="Unassembled WGS sequence"/>
</dbReference>
<dbReference type="AlphaFoldDB" id="A0A0K6HTE3"/>
<evidence type="ECO:0000313" key="3">
    <source>
        <dbReference type="EMBL" id="CUA94195.1"/>
    </source>
</evidence>
<name>A0A0K6HTE3_9HYPH</name>
<feature type="transmembrane region" description="Helical" evidence="2">
    <location>
        <begin position="129"/>
        <end position="155"/>
    </location>
</feature>
<keyword evidence="2" id="KW-0812">Transmembrane</keyword>
<feature type="compositionally biased region" description="Basic and acidic residues" evidence="1">
    <location>
        <begin position="1"/>
        <end position="11"/>
    </location>
</feature>